<dbReference type="EMBL" id="JAPFFL010000003">
    <property type="protein sequence ID" value="KAJ6736574.1"/>
    <property type="molecule type" value="Genomic_DNA"/>
</dbReference>
<protein>
    <submittedName>
        <fullName evidence="1">Uncharacterized protein</fullName>
    </submittedName>
</protein>
<reference evidence="1" key="1">
    <citation type="submission" date="2022-11" db="EMBL/GenBank/DDBJ databases">
        <authorList>
            <person name="Hyden B.L."/>
            <person name="Feng K."/>
            <person name="Yates T."/>
            <person name="Jawdy S."/>
            <person name="Smart L.B."/>
            <person name="Muchero W."/>
        </authorList>
    </citation>
    <scope>NUCLEOTIDE SEQUENCE</scope>
    <source>
        <tissue evidence="1">Shoot tip</tissue>
    </source>
</reference>
<organism evidence="1 2">
    <name type="scientific">Salix viminalis</name>
    <name type="common">Common osier</name>
    <name type="synonym">Basket willow</name>
    <dbReference type="NCBI Taxonomy" id="40686"/>
    <lineage>
        <taxon>Eukaryota</taxon>
        <taxon>Viridiplantae</taxon>
        <taxon>Streptophyta</taxon>
        <taxon>Embryophyta</taxon>
        <taxon>Tracheophyta</taxon>
        <taxon>Spermatophyta</taxon>
        <taxon>Magnoliopsida</taxon>
        <taxon>eudicotyledons</taxon>
        <taxon>Gunneridae</taxon>
        <taxon>Pentapetalae</taxon>
        <taxon>rosids</taxon>
        <taxon>fabids</taxon>
        <taxon>Malpighiales</taxon>
        <taxon>Salicaceae</taxon>
        <taxon>Saliceae</taxon>
        <taxon>Salix</taxon>
    </lineage>
</organism>
<reference evidence="1" key="2">
    <citation type="journal article" date="2023" name="Int. J. Mol. Sci.">
        <title>De Novo Assembly and Annotation of 11 Diverse Shrub Willow (Salix) Genomes Reveals Novel Gene Organization in Sex-Linked Regions.</title>
        <authorList>
            <person name="Hyden B."/>
            <person name="Feng K."/>
            <person name="Yates T.B."/>
            <person name="Jawdy S."/>
            <person name="Cereghino C."/>
            <person name="Smart L.B."/>
            <person name="Muchero W."/>
        </authorList>
    </citation>
    <scope>NUCLEOTIDE SEQUENCE [LARGE SCALE GENOMIC DNA]</scope>
    <source>
        <tissue evidence="1">Shoot tip</tissue>
    </source>
</reference>
<evidence type="ECO:0000313" key="1">
    <source>
        <dbReference type="EMBL" id="KAJ6736574.1"/>
    </source>
</evidence>
<accession>A0A9Q0ZJB1</accession>
<evidence type="ECO:0000313" key="2">
    <source>
        <dbReference type="Proteomes" id="UP001151529"/>
    </source>
</evidence>
<sequence>MAINGNVNGTQFRNAACVTLPSLKVSESRTGMASGNGVAFNSVARVWDQLTGSQTDSKKSKDASVFFDDDVFGMANIFISILNLAVSLSSLACIDGIPPAKHWAKLEKIRTTYSAAKQSYQLVLPAGVVVIGMHCLRFPTKS</sequence>
<gene>
    <name evidence="1" type="ORF">OIU85_018728</name>
</gene>
<keyword evidence="2" id="KW-1185">Reference proteome</keyword>
<proteinExistence type="predicted"/>
<comment type="caution">
    <text evidence="1">The sequence shown here is derived from an EMBL/GenBank/DDBJ whole genome shotgun (WGS) entry which is preliminary data.</text>
</comment>
<name>A0A9Q0ZJB1_SALVM</name>
<dbReference type="AlphaFoldDB" id="A0A9Q0ZJB1"/>
<dbReference type="Proteomes" id="UP001151529">
    <property type="component" value="Chromosome 5"/>
</dbReference>